<dbReference type="Proteomes" id="UP000805193">
    <property type="component" value="Unassembled WGS sequence"/>
</dbReference>
<proteinExistence type="predicted"/>
<comment type="caution">
    <text evidence="1">The sequence shown here is derived from an EMBL/GenBank/DDBJ whole genome shotgun (WGS) entry which is preliminary data.</text>
</comment>
<dbReference type="EMBL" id="JABSTQ010011470">
    <property type="protein sequence ID" value="KAG0410966.1"/>
    <property type="molecule type" value="Genomic_DNA"/>
</dbReference>
<evidence type="ECO:0000313" key="1">
    <source>
        <dbReference type="EMBL" id="KAG0410966.1"/>
    </source>
</evidence>
<sequence length="704" mass="79900">MNVDIAGYATVTRTQGFGRPAGGVEIYVKRSDKCSVNALDPQLRPTADQRSNGEHCAASVYGVNVMTMYLAPNLSRTAVEQYIDETMGDYQKQYADTHPFMLIGDFNVNVMKSHWIVEYMSSHHSLQHVSYDDRKQQPTTIHGTCIDHVFTNFKIHPLHQDPLTVHFSDHKAILIKAKIKIMKNIGLAFVKMGQLADAITSLEYIMAERADFRSALHLIVCHYTIGDRDKMKRSFLKLLDVVLEHVDDEKGEPSSDDPIENLYYEEIKNDSLQQIERERRQEAEWCILTAAKLIAPVISTSFSEGYEWCVEQIKASAYSDIANDLEISKAVAYLRKREFNQAIETLKAFEKKDTKVASTAATNLSFLYFLQNDQALADKYADQAVAADRYNAGALVNKGNCCFASNDMERAIDYYREALATEASCVEALYNQGLAYQKLGTLEEALDCFYKLQAIIKPFPQVTYQIGYTYELMKDMDQALEWYQQLVTLVPTDPHLLAKIGELYDAQGDKQLAFQYHSDASAASCLYFPSNIEIIEWLGAYYIESQLFEKAIKYFEKAAIIQPAQVKWQLMVASCHRKSGNYQNALQTYKAVHRKFPDNIECLRFLVRLTTDLGMNEASEYAAKLKKAEKAKELKEHRSSSGSRSGSRRSSSRLSRDSSASSNASYEDPLGPLEQRPRTAARRRDEVVDDEFDNEELGDDMLPE</sequence>
<accession>A0AC60NUX9</accession>
<protein>
    <submittedName>
        <fullName evidence="1">Uncharacterized protein</fullName>
    </submittedName>
</protein>
<keyword evidence="2" id="KW-1185">Reference proteome</keyword>
<evidence type="ECO:0000313" key="2">
    <source>
        <dbReference type="Proteomes" id="UP000805193"/>
    </source>
</evidence>
<name>A0AC60NUX9_IXOPE</name>
<reference evidence="1 2" key="1">
    <citation type="journal article" date="2020" name="Cell">
        <title>Large-Scale Comparative Analyses of Tick Genomes Elucidate Their Genetic Diversity and Vector Capacities.</title>
        <authorList>
            <consortium name="Tick Genome and Microbiome Consortium (TIGMIC)"/>
            <person name="Jia N."/>
            <person name="Wang J."/>
            <person name="Shi W."/>
            <person name="Du L."/>
            <person name="Sun Y."/>
            <person name="Zhan W."/>
            <person name="Jiang J.F."/>
            <person name="Wang Q."/>
            <person name="Zhang B."/>
            <person name="Ji P."/>
            <person name="Bell-Sakyi L."/>
            <person name="Cui X.M."/>
            <person name="Yuan T.T."/>
            <person name="Jiang B.G."/>
            <person name="Yang W.F."/>
            <person name="Lam T.T."/>
            <person name="Chang Q.C."/>
            <person name="Ding S.J."/>
            <person name="Wang X.J."/>
            <person name="Zhu J.G."/>
            <person name="Ruan X.D."/>
            <person name="Zhao L."/>
            <person name="Wei J.T."/>
            <person name="Ye R.Z."/>
            <person name="Que T.C."/>
            <person name="Du C.H."/>
            <person name="Zhou Y.H."/>
            <person name="Cheng J.X."/>
            <person name="Dai P.F."/>
            <person name="Guo W.B."/>
            <person name="Han X.H."/>
            <person name="Huang E.J."/>
            <person name="Li L.F."/>
            <person name="Wei W."/>
            <person name="Gao Y.C."/>
            <person name="Liu J.Z."/>
            <person name="Shao H.Z."/>
            <person name="Wang X."/>
            <person name="Wang C.C."/>
            <person name="Yang T.C."/>
            <person name="Huo Q.B."/>
            <person name="Li W."/>
            <person name="Chen H.Y."/>
            <person name="Chen S.E."/>
            <person name="Zhou L.G."/>
            <person name="Ni X.B."/>
            <person name="Tian J.H."/>
            <person name="Sheng Y."/>
            <person name="Liu T."/>
            <person name="Pan Y.S."/>
            <person name="Xia L.Y."/>
            <person name="Li J."/>
            <person name="Zhao F."/>
            <person name="Cao W.C."/>
        </authorList>
    </citation>
    <scope>NUCLEOTIDE SEQUENCE [LARGE SCALE GENOMIC DNA]</scope>
    <source>
        <strain evidence="1">Iper-2018</strain>
    </source>
</reference>
<gene>
    <name evidence="1" type="ORF">HPB47_011907</name>
</gene>
<organism evidence="1 2">
    <name type="scientific">Ixodes persulcatus</name>
    <name type="common">Taiga tick</name>
    <dbReference type="NCBI Taxonomy" id="34615"/>
    <lineage>
        <taxon>Eukaryota</taxon>
        <taxon>Metazoa</taxon>
        <taxon>Ecdysozoa</taxon>
        <taxon>Arthropoda</taxon>
        <taxon>Chelicerata</taxon>
        <taxon>Arachnida</taxon>
        <taxon>Acari</taxon>
        <taxon>Parasitiformes</taxon>
        <taxon>Ixodida</taxon>
        <taxon>Ixodoidea</taxon>
        <taxon>Ixodidae</taxon>
        <taxon>Ixodinae</taxon>
        <taxon>Ixodes</taxon>
    </lineage>
</organism>